<evidence type="ECO:0000313" key="4">
    <source>
        <dbReference type="EMBL" id="ORB10699.1"/>
    </source>
</evidence>
<dbReference type="Gene3D" id="3.40.50.980">
    <property type="match status" value="2"/>
</dbReference>
<keyword evidence="1" id="KW-0596">Phosphopantetheine</keyword>
<keyword evidence="5" id="KW-1185">Reference proteome</keyword>
<protein>
    <recommendedName>
        <fullName evidence="3">AMP-dependent synthetase/ligase domain-containing protein</fullName>
    </recommendedName>
</protein>
<proteinExistence type="predicted"/>
<keyword evidence="2" id="KW-0597">Phosphoprotein</keyword>
<evidence type="ECO:0000259" key="3">
    <source>
        <dbReference type="Pfam" id="PF00501"/>
    </source>
</evidence>
<dbReference type="Pfam" id="PF00501">
    <property type="entry name" value="AMP-binding"/>
    <property type="match status" value="1"/>
</dbReference>
<accession>A0ABX3SYF9</accession>
<gene>
    <name evidence="4" type="ORF">BST37_22750</name>
</gene>
<evidence type="ECO:0000256" key="1">
    <source>
        <dbReference type="ARBA" id="ARBA00022450"/>
    </source>
</evidence>
<dbReference type="SUPFAM" id="SSF56801">
    <property type="entry name" value="Acetyl-CoA synthetase-like"/>
    <property type="match status" value="1"/>
</dbReference>
<reference evidence="4 5" key="1">
    <citation type="submission" date="2017-02" db="EMBL/GenBank/DDBJ databases">
        <title>The new phylogeny of genus Mycobacterium.</title>
        <authorList>
            <person name="Tortoli E."/>
            <person name="Trovato A."/>
            <person name="Cirillo D.M."/>
        </authorList>
    </citation>
    <scope>NUCLEOTIDE SEQUENCE [LARGE SCALE GENOMIC DNA]</scope>
    <source>
        <strain evidence="4 5">DSM 45145</strain>
    </source>
</reference>
<dbReference type="EMBL" id="MVIC01000121">
    <property type="protein sequence ID" value="ORB10699.1"/>
    <property type="molecule type" value="Genomic_DNA"/>
</dbReference>
<name>A0ABX3SYF9_9MYCO</name>
<dbReference type="Proteomes" id="UP000192374">
    <property type="component" value="Unassembled WGS sequence"/>
</dbReference>
<feature type="domain" description="AMP-dependent synthetase/ligase" evidence="3">
    <location>
        <begin position="39"/>
        <end position="121"/>
    </location>
</feature>
<evidence type="ECO:0000256" key="2">
    <source>
        <dbReference type="ARBA" id="ARBA00022553"/>
    </source>
</evidence>
<dbReference type="PANTHER" id="PTHR44845:SF6">
    <property type="entry name" value="BETA-ALANINE-ACTIVATING ENZYME"/>
    <property type="match status" value="1"/>
</dbReference>
<dbReference type="InterPro" id="IPR000873">
    <property type="entry name" value="AMP-dep_synth/lig_dom"/>
</dbReference>
<feature type="non-terminal residue" evidence="4">
    <location>
        <position position="121"/>
    </location>
</feature>
<sequence length="121" mass="12592">MSSIDVLDDTEHTRLAGWGNHTALTQPTTAAAASIPAAFAEQVAHAPQAVAISCAGRTISYRDLDEASNQLAHLLIARGVRRGQCVALLVPRSAEAIAAILAVLKTGAAYLPIDPTLPDAR</sequence>
<dbReference type="PANTHER" id="PTHR44845">
    <property type="entry name" value="CARRIER DOMAIN-CONTAINING PROTEIN"/>
    <property type="match status" value="1"/>
</dbReference>
<comment type="caution">
    <text evidence="4">The sequence shown here is derived from an EMBL/GenBank/DDBJ whole genome shotgun (WGS) entry which is preliminary data.</text>
</comment>
<evidence type="ECO:0000313" key="5">
    <source>
        <dbReference type="Proteomes" id="UP000192374"/>
    </source>
</evidence>
<organism evidence="4 5">
    <name type="scientific">Mycobacterium noviomagense</name>
    <dbReference type="NCBI Taxonomy" id="459858"/>
    <lineage>
        <taxon>Bacteria</taxon>
        <taxon>Bacillati</taxon>
        <taxon>Actinomycetota</taxon>
        <taxon>Actinomycetes</taxon>
        <taxon>Mycobacteriales</taxon>
        <taxon>Mycobacteriaceae</taxon>
        <taxon>Mycobacterium</taxon>
    </lineage>
</organism>